<protein>
    <recommendedName>
        <fullName evidence="4">MARVEL domain-containing protein</fullName>
    </recommendedName>
</protein>
<reference evidence="2" key="1">
    <citation type="submission" date="2020-07" db="EMBL/GenBank/DDBJ databases">
        <title>Draft Genome Sequence of a Deep-Sea Yeast, Naganishia (Cryptococcus) liquefaciens strain N6.</title>
        <authorList>
            <person name="Han Y.W."/>
            <person name="Kajitani R."/>
            <person name="Morimoto H."/>
            <person name="Parhat M."/>
            <person name="Tsubouchi H."/>
            <person name="Bakenova O."/>
            <person name="Ogata M."/>
            <person name="Argunhan B."/>
            <person name="Aoki R."/>
            <person name="Kajiwara S."/>
            <person name="Itoh T."/>
            <person name="Iwasaki H."/>
        </authorList>
    </citation>
    <scope>NUCLEOTIDE SEQUENCE</scope>
    <source>
        <strain evidence="2">N6</strain>
    </source>
</reference>
<keyword evidence="1" id="KW-1133">Transmembrane helix</keyword>
<comment type="caution">
    <text evidence="2">The sequence shown here is derived from an EMBL/GenBank/DDBJ whole genome shotgun (WGS) entry which is preliminary data.</text>
</comment>
<feature type="transmembrane region" description="Helical" evidence="1">
    <location>
        <begin position="80"/>
        <end position="100"/>
    </location>
</feature>
<dbReference type="Proteomes" id="UP000620104">
    <property type="component" value="Unassembled WGS sequence"/>
</dbReference>
<evidence type="ECO:0000256" key="1">
    <source>
        <dbReference type="SAM" id="Phobius"/>
    </source>
</evidence>
<gene>
    <name evidence="2" type="ORF">NliqN6_0801</name>
</gene>
<dbReference type="EMBL" id="BLZA01000007">
    <property type="protein sequence ID" value="GHJ84399.1"/>
    <property type="molecule type" value="Genomic_DNA"/>
</dbReference>
<dbReference type="AlphaFoldDB" id="A0A8H3YCL5"/>
<dbReference type="OrthoDB" id="3436860at2759"/>
<proteinExistence type="predicted"/>
<feature type="transmembrane region" description="Helical" evidence="1">
    <location>
        <begin position="112"/>
        <end position="134"/>
    </location>
</feature>
<accession>A0A8H3YCL5</accession>
<organism evidence="2 3">
    <name type="scientific">Naganishia liquefaciens</name>
    <dbReference type="NCBI Taxonomy" id="104408"/>
    <lineage>
        <taxon>Eukaryota</taxon>
        <taxon>Fungi</taxon>
        <taxon>Dikarya</taxon>
        <taxon>Basidiomycota</taxon>
        <taxon>Agaricomycotina</taxon>
        <taxon>Tremellomycetes</taxon>
        <taxon>Filobasidiales</taxon>
        <taxon>Filobasidiaceae</taxon>
        <taxon>Naganishia</taxon>
    </lineage>
</organism>
<evidence type="ECO:0008006" key="4">
    <source>
        <dbReference type="Google" id="ProtNLM"/>
    </source>
</evidence>
<evidence type="ECO:0000313" key="2">
    <source>
        <dbReference type="EMBL" id="GHJ84399.1"/>
    </source>
</evidence>
<name>A0A8H3YCL5_9TREE</name>
<sequence length="179" mass="20157">MNYFAVENSARFKHWLHLAVTCLILIAFTLTIARMANKGSPRGRSTSYGIPVTIKSAIFLVYQYTTEHIPKFSRWRSLKAYMIINYVETVFWAMLFGLSAQGSVKDCKGSACTLAGVLAAISFFGCVVAVMLAFTCTRVWLFTRRHNYEPGLPIKERKCSRLQTKGFEGDFDQSAEVIA</sequence>
<feature type="transmembrane region" description="Helical" evidence="1">
    <location>
        <begin position="15"/>
        <end position="36"/>
    </location>
</feature>
<keyword evidence="1" id="KW-0812">Transmembrane</keyword>
<evidence type="ECO:0000313" key="3">
    <source>
        <dbReference type="Proteomes" id="UP000620104"/>
    </source>
</evidence>
<keyword evidence="3" id="KW-1185">Reference proteome</keyword>
<keyword evidence="1" id="KW-0472">Membrane</keyword>